<protein>
    <submittedName>
        <fullName evidence="1">Conjugative transposon TraN protein</fullName>
    </submittedName>
</protein>
<proteinExistence type="predicted"/>
<accession>A0A2P8D0N7</accession>
<evidence type="ECO:0000313" key="2">
    <source>
        <dbReference type="Proteomes" id="UP000240572"/>
    </source>
</evidence>
<dbReference type="NCBIfam" id="TIGR03780">
    <property type="entry name" value="Bac_Flav_CT_N"/>
    <property type="match status" value="1"/>
</dbReference>
<reference evidence="1 2" key="1">
    <citation type="submission" date="2018-03" db="EMBL/GenBank/DDBJ databases">
        <title>Genomic Encyclopedia of Type Strains, Phase III (KMG-III): the genomes of soil and plant-associated and newly described type strains.</title>
        <authorList>
            <person name="Whitman W."/>
        </authorList>
    </citation>
    <scope>NUCLEOTIDE SEQUENCE [LARGE SCALE GENOMIC DNA]</scope>
    <source>
        <strain evidence="1 2">CGMCC 1.12700</strain>
    </source>
</reference>
<comment type="caution">
    <text evidence="1">The sequence shown here is derived from an EMBL/GenBank/DDBJ whole genome shotgun (WGS) entry which is preliminary data.</text>
</comment>
<dbReference type="Proteomes" id="UP000240572">
    <property type="component" value="Unassembled WGS sequence"/>
</dbReference>
<dbReference type="EMBL" id="PYGD01000007">
    <property type="protein sequence ID" value="PSK90775.1"/>
    <property type="molecule type" value="Genomic_DNA"/>
</dbReference>
<name>A0A2P8D0N7_9BACT</name>
<sequence>MRKISAVWISFIILFITQYESQAQSLINGVRQSTIASFPLTITFSKTTNLMFPYPIKSVDKGSKDVLVQIAKGVENILQVKAAKQGFAETNLTVVTSDGKLYSYLLNYSDFPAALNIKVGQNINYPGSDALFTYKSDNEAKVHDITEQIASKKPVIKNIRDSRYEVAIFLHGVYIKDDKLYFQFRLENNSNVDYSAEAIRFFIKDKKKSKRTSTQEIELSPVQVAGNTEIIRGQSSQNFVVALPKFTVPDKKLLCIELQEQNGGRHLGLKIQNKTIVAAKAIR</sequence>
<gene>
    <name evidence="1" type="ORF">B0I18_107187</name>
</gene>
<dbReference type="AlphaFoldDB" id="A0A2P8D0N7"/>
<dbReference type="RefSeq" id="WP_181358507.1">
    <property type="nucleotide sequence ID" value="NZ_PYGD01000007.1"/>
</dbReference>
<dbReference type="InterPro" id="IPR022298">
    <property type="entry name" value="Conjug_transposon_TraN"/>
</dbReference>
<organism evidence="1 2">
    <name type="scientific">Taibaiella chishuiensis</name>
    <dbReference type="NCBI Taxonomy" id="1434707"/>
    <lineage>
        <taxon>Bacteria</taxon>
        <taxon>Pseudomonadati</taxon>
        <taxon>Bacteroidota</taxon>
        <taxon>Chitinophagia</taxon>
        <taxon>Chitinophagales</taxon>
        <taxon>Chitinophagaceae</taxon>
        <taxon>Taibaiella</taxon>
    </lineage>
</organism>
<dbReference type="Pfam" id="PF13595">
    <property type="entry name" value="DUF4138"/>
    <property type="match status" value="1"/>
</dbReference>
<keyword evidence="2" id="KW-1185">Reference proteome</keyword>
<evidence type="ECO:0000313" key="1">
    <source>
        <dbReference type="EMBL" id="PSK90775.1"/>
    </source>
</evidence>